<evidence type="ECO:0000313" key="3">
    <source>
        <dbReference type="EMBL" id="KAF2882839.1"/>
    </source>
</evidence>
<dbReference type="Pfam" id="PF16030">
    <property type="entry name" value="GD_N"/>
    <property type="match status" value="1"/>
</dbReference>
<dbReference type="OrthoDB" id="6147874at2759"/>
<gene>
    <name evidence="3" type="ORF">ILUMI_23351</name>
</gene>
<name>A0A8K0G1Z9_IGNLU</name>
<keyword evidence="4" id="KW-1185">Reference proteome</keyword>
<accession>A0A8K0G1Z9</accession>
<evidence type="ECO:0000313" key="4">
    <source>
        <dbReference type="Proteomes" id="UP000801492"/>
    </source>
</evidence>
<evidence type="ECO:0000259" key="2">
    <source>
        <dbReference type="Pfam" id="PF16030"/>
    </source>
</evidence>
<dbReference type="Proteomes" id="UP000801492">
    <property type="component" value="Unassembled WGS sequence"/>
</dbReference>
<sequence>MLLSKTFVIVVIFLLSEQIIAQNKNDFESPCPRLFVYEGKKNESDKWYGSVMLLSERDLAGIWLRLIFDRSSLQLGNWFGEVETTDNKEYLIKDRNFPLKANVSPTIELYIQYDPNEPIPKLVSFKLNDKTICPEGLLTESPPAKIIDARGAENVTAPSSPVGNAGGGIGEGLLSEGNLPWLQEPSSSDEFYPGDLNVFNRPNQQSPVDNTDITSICGTVVVSIMQDS</sequence>
<dbReference type="EMBL" id="VTPC01090587">
    <property type="protein sequence ID" value="KAF2882839.1"/>
    <property type="molecule type" value="Genomic_DNA"/>
</dbReference>
<dbReference type="InterPro" id="IPR031986">
    <property type="entry name" value="GD_N"/>
</dbReference>
<feature type="domain" description="Serine protease gd N-terminal" evidence="2">
    <location>
        <begin position="29"/>
        <end position="135"/>
    </location>
</feature>
<proteinExistence type="predicted"/>
<feature type="chain" id="PRO_5035481084" description="Serine protease gd N-terminal domain-containing protein" evidence="1">
    <location>
        <begin position="22"/>
        <end position="228"/>
    </location>
</feature>
<organism evidence="3 4">
    <name type="scientific">Ignelater luminosus</name>
    <name type="common">Cucubano</name>
    <name type="synonym">Pyrophorus luminosus</name>
    <dbReference type="NCBI Taxonomy" id="2038154"/>
    <lineage>
        <taxon>Eukaryota</taxon>
        <taxon>Metazoa</taxon>
        <taxon>Ecdysozoa</taxon>
        <taxon>Arthropoda</taxon>
        <taxon>Hexapoda</taxon>
        <taxon>Insecta</taxon>
        <taxon>Pterygota</taxon>
        <taxon>Neoptera</taxon>
        <taxon>Endopterygota</taxon>
        <taxon>Coleoptera</taxon>
        <taxon>Polyphaga</taxon>
        <taxon>Elateriformia</taxon>
        <taxon>Elateroidea</taxon>
        <taxon>Elateridae</taxon>
        <taxon>Agrypninae</taxon>
        <taxon>Pyrophorini</taxon>
        <taxon>Ignelater</taxon>
    </lineage>
</organism>
<evidence type="ECO:0000256" key="1">
    <source>
        <dbReference type="SAM" id="SignalP"/>
    </source>
</evidence>
<protein>
    <recommendedName>
        <fullName evidence="2">Serine protease gd N-terminal domain-containing protein</fullName>
    </recommendedName>
</protein>
<dbReference type="AlphaFoldDB" id="A0A8K0G1Z9"/>
<keyword evidence="1" id="KW-0732">Signal</keyword>
<reference evidence="3" key="1">
    <citation type="submission" date="2019-08" db="EMBL/GenBank/DDBJ databases">
        <title>The genome of the North American firefly Photinus pyralis.</title>
        <authorList>
            <consortium name="Photinus pyralis genome working group"/>
            <person name="Fallon T.R."/>
            <person name="Sander Lower S.E."/>
            <person name="Weng J.-K."/>
        </authorList>
    </citation>
    <scope>NUCLEOTIDE SEQUENCE</scope>
    <source>
        <strain evidence="3">TRF0915ILg1</strain>
        <tissue evidence="3">Whole body</tissue>
    </source>
</reference>
<feature type="signal peptide" evidence="1">
    <location>
        <begin position="1"/>
        <end position="21"/>
    </location>
</feature>
<comment type="caution">
    <text evidence="3">The sequence shown here is derived from an EMBL/GenBank/DDBJ whole genome shotgun (WGS) entry which is preliminary data.</text>
</comment>